<feature type="domain" description="RNase III" evidence="1">
    <location>
        <begin position="47"/>
        <end position="153"/>
    </location>
</feature>
<dbReference type="STRING" id="650164.K5WAZ5"/>
<dbReference type="OrthoDB" id="416741at2759"/>
<evidence type="ECO:0000313" key="3">
    <source>
        <dbReference type="Proteomes" id="UP000008370"/>
    </source>
</evidence>
<accession>K5WAZ5</accession>
<dbReference type="AlphaFoldDB" id="K5WAZ5"/>
<dbReference type="InterPro" id="IPR036389">
    <property type="entry name" value="RNase_III_sf"/>
</dbReference>
<name>K5WAZ5_PHACS</name>
<dbReference type="EMBL" id="JH930468">
    <property type="protein sequence ID" value="EKM61128.1"/>
    <property type="molecule type" value="Genomic_DNA"/>
</dbReference>
<dbReference type="KEGG" id="pco:PHACADRAFT_204281"/>
<dbReference type="SMART" id="SM00535">
    <property type="entry name" value="RIBOc"/>
    <property type="match status" value="1"/>
</dbReference>
<dbReference type="RefSeq" id="XP_007390562.1">
    <property type="nucleotide sequence ID" value="XM_007390500.1"/>
</dbReference>
<dbReference type="InterPro" id="IPR000999">
    <property type="entry name" value="RNase_III_dom"/>
</dbReference>
<organism evidence="2 3">
    <name type="scientific">Phanerochaete carnosa (strain HHB-10118-sp)</name>
    <name type="common">White-rot fungus</name>
    <name type="synonym">Peniophora carnosa</name>
    <dbReference type="NCBI Taxonomy" id="650164"/>
    <lineage>
        <taxon>Eukaryota</taxon>
        <taxon>Fungi</taxon>
        <taxon>Dikarya</taxon>
        <taxon>Basidiomycota</taxon>
        <taxon>Agaricomycotina</taxon>
        <taxon>Agaricomycetes</taxon>
        <taxon>Polyporales</taxon>
        <taxon>Phanerochaetaceae</taxon>
        <taxon>Phanerochaete</taxon>
    </lineage>
</organism>
<evidence type="ECO:0000259" key="1">
    <source>
        <dbReference type="PROSITE" id="PS50142"/>
    </source>
</evidence>
<dbReference type="GO" id="GO:0006396">
    <property type="term" value="P:RNA processing"/>
    <property type="evidence" value="ECO:0007669"/>
    <property type="project" value="InterPro"/>
</dbReference>
<proteinExistence type="predicted"/>
<dbReference type="Pfam" id="PF00636">
    <property type="entry name" value="Ribonuclease_3"/>
    <property type="match status" value="1"/>
</dbReference>
<dbReference type="GO" id="GO:0004525">
    <property type="term" value="F:ribonuclease III activity"/>
    <property type="evidence" value="ECO:0007669"/>
    <property type="project" value="InterPro"/>
</dbReference>
<gene>
    <name evidence="2" type="ORF">PHACADRAFT_204281</name>
</gene>
<dbReference type="Gene3D" id="1.10.1520.10">
    <property type="entry name" value="Ribonuclease III domain"/>
    <property type="match status" value="1"/>
</dbReference>
<keyword evidence="3" id="KW-1185">Reference proteome</keyword>
<dbReference type="PROSITE" id="PS00517">
    <property type="entry name" value="RNASE_3_1"/>
    <property type="match status" value="1"/>
</dbReference>
<dbReference type="CDD" id="cd00593">
    <property type="entry name" value="RIBOc"/>
    <property type="match status" value="1"/>
</dbReference>
<protein>
    <recommendedName>
        <fullName evidence="1">RNase III domain-containing protein</fullName>
    </recommendedName>
</protein>
<dbReference type="SUPFAM" id="SSF69065">
    <property type="entry name" value="RNase III domain-like"/>
    <property type="match status" value="1"/>
</dbReference>
<dbReference type="GeneID" id="18912266"/>
<dbReference type="PROSITE" id="PS50142">
    <property type="entry name" value="RNASE_3_2"/>
    <property type="match status" value="1"/>
</dbReference>
<reference evidence="2 3" key="1">
    <citation type="journal article" date="2012" name="BMC Genomics">
        <title>Comparative genomics of the white-rot fungi, Phanerochaete carnosa and P. chrysosporium, to elucidate the genetic basis of the distinct wood types they colonize.</title>
        <authorList>
            <person name="Suzuki H."/>
            <person name="MacDonald J."/>
            <person name="Syed K."/>
            <person name="Salamov A."/>
            <person name="Hori C."/>
            <person name="Aerts A."/>
            <person name="Henrissat B."/>
            <person name="Wiebenga A."/>
            <person name="vanKuyk P.A."/>
            <person name="Barry K."/>
            <person name="Lindquist E."/>
            <person name="LaButti K."/>
            <person name="Lapidus A."/>
            <person name="Lucas S."/>
            <person name="Coutinho P."/>
            <person name="Gong Y."/>
            <person name="Samejima M."/>
            <person name="Mahadevan R."/>
            <person name="Abou-Zaid M."/>
            <person name="de Vries R.P."/>
            <person name="Igarashi K."/>
            <person name="Yadav J.S."/>
            <person name="Grigoriev I.V."/>
            <person name="Master E.R."/>
        </authorList>
    </citation>
    <scope>NUCLEOTIDE SEQUENCE [LARGE SCALE GENOMIC DNA]</scope>
    <source>
        <strain evidence="2 3">HHB-10118-sp</strain>
    </source>
</reference>
<dbReference type="InParanoid" id="K5WAZ5"/>
<evidence type="ECO:0000313" key="2">
    <source>
        <dbReference type="EMBL" id="EKM61128.1"/>
    </source>
</evidence>
<dbReference type="Proteomes" id="UP000008370">
    <property type="component" value="Unassembled WGS sequence"/>
</dbReference>
<dbReference type="HOGENOM" id="CLU_109473_0_0_1"/>
<sequence>MSTSKCPRFSAVQQAILAEIERPDFSAALPPLSDTSWLLILNGSRWQREENERLEFLGDALMYATIGRQLYTKIPLGTPGLYSILRAALHSNQTFSRLAEKLDILAVSGRALQSLTARTFGEGTMTSFKSWGQVKATADLFETIIGTYFNEAGFEALCEWSAELYQRLIVAGKNAYLSQSLVGARISAFAYATRRADVSPVIYHAEKANPSQDVYFGSIL</sequence>